<organism evidence="1 2">
    <name type="scientific">Escherichia coli MS 85-1</name>
    <dbReference type="NCBI Taxonomy" id="679202"/>
    <lineage>
        <taxon>Bacteria</taxon>
        <taxon>Pseudomonadati</taxon>
        <taxon>Pseudomonadota</taxon>
        <taxon>Gammaproteobacteria</taxon>
        <taxon>Enterobacterales</taxon>
        <taxon>Enterobacteriaceae</taxon>
        <taxon>Escherichia</taxon>
    </lineage>
</organism>
<dbReference type="EMBL" id="ADWQ01000002">
    <property type="protein sequence ID" value="EFU37287.1"/>
    <property type="molecule type" value="Genomic_DNA"/>
</dbReference>
<name>A0AAN3MDM2_ECOLX</name>
<sequence length="39" mass="4497">MTINPHFSSAIFSKMLINNVKIGKISFSFQERVYDTFGK</sequence>
<reference evidence="1 2" key="1">
    <citation type="submission" date="2010-09" db="EMBL/GenBank/DDBJ databases">
        <authorList>
            <person name="Weinstock G."/>
            <person name="Sodergren E."/>
            <person name="Clifton S."/>
            <person name="Fulton L."/>
            <person name="Fulton B."/>
            <person name="Courtney L."/>
            <person name="Fronick C."/>
            <person name="Harrison M."/>
            <person name="Strong C."/>
            <person name="Farmer C."/>
            <person name="Delahaunty K."/>
            <person name="Markovic C."/>
            <person name="Hall O."/>
            <person name="Minx P."/>
            <person name="Tomlinson C."/>
            <person name="Mitreva M."/>
            <person name="Hou S."/>
            <person name="Chen J."/>
            <person name="Wollam A."/>
            <person name="Pepin K.H."/>
            <person name="Johnson M."/>
            <person name="Bhonagiri V."/>
            <person name="Zhang X."/>
            <person name="Suruliraj S."/>
            <person name="Warren W."/>
            <person name="Chinwalla A."/>
            <person name="Mardis E.R."/>
            <person name="Wilson R.K."/>
        </authorList>
    </citation>
    <scope>NUCLEOTIDE SEQUENCE [LARGE SCALE GENOMIC DNA]</scope>
    <source>
        <strain evidence="1 2">MS 85-1</strain>
    </source>
</reference>
<evidence type="ECO:0000313" key="1">
    <source>
        <dbReference type="EMBL" id="EFU37287.1"/>
    </source>
</evidence>
<dbReference type="Proteomes" id="UP000005056">
    <property type="component" value="Unassembled WGS sequence"/>
</dbReference>
<proteinExistence type="predicted"/>
<gene>
    <name evidence="1" type="ORF">HMPREF9350_00591</name>
</gene>
<evidence type="ECO:0000313" key="2">
    <source>
        <dbReference type="Proteomes" id="UP000005056"/>
    </source>
</evidence>
<protein>
    <submittedName>
        <fullName evidence="1">Uncharacterized protein</fullName>
    </submittedName>
</protein>
<accession>A0AAN3MDM2</accession>
<dbReference type="AlphaFoldDB" id="A0AAN3MDM2"/>
<comment type="caution">
    <text evidence="1">The sequence shown here is derived from an EMBL/GenBank/DDBJ whole genome shotgun (WGS) entry which is preliminary data.</text>
</comment>